<feature type="domain" description="Major facilitator superfamily (MFS) profile" evidence="7">
    <location>
        <begin position="1"/>
        <end position="347"/>
    </location>
</feature>
<feature type="transmembrane region" description="Helical" evidence="6">
    <location>
        <begin position="322"/>
        <end position="342"/>
    </location>
</feature>
<keyword evidence="3 6" id="KW-0812">Transmembrane</keyword>
<dbReference type="InterPro" id="IPR020846">
    <property type="entry name" value="MFS_dom"/>
</dbReference>
<evidence type="ECO:0000256" key="3">
    <source>
        <dbReference type="ARBA" id="ARBA00022692"/>
    </source>
</evidence>
<dbReference type="Gene3D" id="1.20.1250.20">
    <property type="entry name" value="MFS general substrate transporter like domains"/>
    <property type="match status" value="2"/>
</dbReference>
<evidence type="ECO:0000256" key="1">
    <source>
        <dbReference type="ARBA" id="ARBA00004651"/>
    </source>
</evidence>
<evidence type="ECO:0000256" key="6">
    <source>
        <dbReference type="SAM" id="Phobius"/>
    </source>
</evidence>
<dbReference type="Pfam" id="PF07690">
    <property type="entry name" value="MFS_1"/>
    <property type="match status" value="1"/>
</dbReference>
<dbReference type="InterPro" id="IPR050189">
    <property type="entry name" value="MFS_Efflux_Transporters"/>
</dbReference>
<dbReference type="SUPFAM" id="SSF103473">
    <property type="entry name" value="MFS general substrate transporter"/>
    <property type="match status" value="1"/>
</dbReference>
<dbReference type="InterPro" id="IPR036259">
    <property type="entry name" value="MFS_trans_sf"/>
</dbReference>
<protein>
    <submittedName>
        <fullName evidence="8">MFS transporter</fullName>
    </submittedName>
</protein>
<evidence type="ECO:0000256" key="5">
    <source>
        <dbReference type="ARBA" id="ARBA00023136"/>
    </source>
</evidence>
<gene>
    <name evidence="8" type="ORF">GCM10023321_62850</name>
</gene>
<sequence length="352" mass="35548">MLPQIGQSLHTSTGGAALSLTVYMLPFALVQLVSGTLGERWGRRRTVLVAYGVYLVASLAAALSPNLGVFLTMRGVLGVANAFTSPLLLAGLVDMVPRHRLSRSVGLFASCQAAGQSFAPLVGGFAAVSSWRWSFVAVALVAGLLALAPPPGEARPGAEAPRWGALLSRRLALLAAAGFASYLGAASLPFLVALYAQEHLHARADAAGLALLGFGVAGMATGAAWGLVVDRNGARWCGAAAALITAGCVAAVGTTGSMPALALCWTAAGAAAALLNVALQSLTASAVPSNRGGALSVVFAFRFGGAALAPLILLPFYHVHAVLAFAVAASTLFIAVVALIALPGDRPDPHTP</sequence>
<proteinExistence type="predicted"/>
<keyword evidence="9" id="KW-1185">Reference proteome</keyword>
<organism evidence="8 9">
    <name type="scientific">Pseudonocardia eucalypti</name>
    <dbReference type="NCBI Taxonomy" id="648755"/>
    <lineage>
        <taxon>Bacteria</taxon>
        <taxon>Bacillati</taxon>
        <taxon>Actinomycetota</taxon>
        <taxon>Actinomycetes</taxon>
        <taxon>Pseudonocardiales</taxon>
        <taxon>Pseudonocardiaceae</taxon>
        <taxon>Pseudonocardia</taxon>
    </lineage>
</organism>
<feature type="transmembrane region" description="Helical" evidence="6">
    <location>
        <begin position="236"/>
        <end position="254"/>
    </location>
</feature>
<keyword evidence="5 6" id="KW-0472">Membrane</keyword>
<keyword evidence="2" id="KW-1003">Cell membrane</keyword>
<feature type="transmembrane region" description="Helical" evidence="6">
    <location>
        <begin position="46"/>
        <end position="63"/>
    </location>
</feature>
<reference evidence="9" key="1">
    <citation type="journal article" date="2019" name="Int. J. Syst. Evol. Microbiol.">
        <title>The Global Catalogue of Microorganisms (GCM) 10K type strain sequencing project: providing services to taxonomists for standard genome sequencing and annotation.</title>
        <authorList>
            <consortium name="The Broad Institute Genomics Platform"/>
            <consortium name="The Broad Institute Genome Sequencing Center for Infectious Disease"/>
            <person name="Wu L."/>
            <person name="Ma J."/>
        </authorList>
    </citation>
    <scope>NUCLEOTIDE SEQUENCE [LARGE SCALE GENOMIC DNA]</scope>
    <source>
        <strain evidence="9">JCM 18303</strain>
    </source>
</reference>
<feature type="transmembrane region" description="Helical" evidence="6">
    <location>
        <begin position="294"/>
        <end position="316"/>
    </location>
</feature>
<feature type="transmembrane region" description="Helical" evidence="6">
    <location>
        <begin position="171"/>
        <end position="196"/>
    </location>
</feature>
<name>A0ABP9QWT2_9PSEU</name>
<evidence type="ECO:0000259" key="7">
    <source>
        <dbReference type="PROSITE" id="PS50850"/>
    </source>
</evidence>
<evidence type="ECO:0000256" key="4">
    <source>
        <dbReference type="ARBA" id="ARBA00022989"/>
    </source>
</evidence>
<evidence type="ECO:0000256" key="2">
    <source>
        <dbReference type="ARBA" id="ARBA00022475"/>
    </source>
</evidence>
<comment type="caution">
    <text evidence="8">The sequence shown here is derived from an EMBL/GenBank/DDBJ whole genome shotgun (WGS) entry which is preliminary data.</text>
</comment>
<accession>A0ABP9QWT2</accession>
<feature type="transmembrane region" description="Helical" evidence="6">
    <location>
        <begin position="75"/>
        <end position="93"/>
    </location>
</feature>
<feature type="transmembrane region" description="Helical" evidence="6">
    <location>
        <begin position="260"/>
        <end position="282"/>
    </location>
</feature>
<keyword evidence="4 6" id="KW-1133">Transmembrane helix</keyword>
<comment type="subcellular location">
    <subcellularLocation>
        <location evidence="1">Cell membrane</location>
        <topology evidence="1">Multi-pass membrane protein</topology>
    </subcellularLocation>
</comment>
<dbReference type="InterPro" id="IPR011701">
    <property type="entry name" value="MFS"/>
</dbReference>
<evidence type="ECO:0000313" key="8">
    <source>
        <dbReference type="EMBL" id="GAA5168563.1"/>
    </source>
</evidence>
<dbReference type="Proteomes" id="UP001428817">
    <property type="component" value="Unassembled WGS sequence"/>
</dbReference>
<feature type="transmembrane region" description="Helical" evidence="6">
    <location>
        <begin position="208"/>
        <end position="229"/>
    </location>
</feature>
<dbReference type="PANTHER" id="PTHR43124:SF3">
    <property type="entry name" value="CHLORAMPHENICOL EFFLUX PUMP RV0191"/>
    <property type="match status" value="1"/>
</dbReference>
<dbReference type="EMBL" id="BAABJP010000039">
    <property type="protein sequence ID" value="GAA5168563.1"/>
    <property type="molecule type" value="Genomic_DNA"/>
</dbReference>
<feature type="transmembrane region" description="Helical" evidence="6">
    <location>
        <begin position="133"/>
        <end position="150"/>
    </location>
</feature>
<evidence type="ECO:0000313" key="9">
    <source>
        <dbReference type="Proteomes" id="UP001428817"/>
    </source>
</evidence>
<dbReference type="PANTHER" id="PTHR43124">
    <property type="entry name" value="PURINE EFFLUX PUMP PBUE"/>
    <property type="match status" value="1"/>
</dbReference>
<dbReference type="PROSITE" id="PS50850">
    <property type="entry name" value="MFS"/>
    <property type="match status" value="1"/>
</dbReference>
<feature type="transmembrane region" description="Helical" evidence="6">
    <location>
        <begin position="12"/>
        <end position="34"/>
    </location>
</feature>